<dbReference type="RefSeq" id="WP_066972490.1">
    <property type="nucleotide sequence ID" value="NZ_LWMT01000230.1"/>
</dbReference>
<organism evidence="1 2">
    <name type="scientific">Methanobrevibacter filiformis</name>
    <dbReference type="NCBI Taxonomy" id="55758"/>
    <lineage>
        <taxon>Archaea</taxon>
        <taxon>Methanobacteriati</taxon>
        <taxon>Methanobacteriota</taxon>
        <taxon>Methanomada group</taxon>
        <taxon>Methanobacteria</taxon>
        <taxon>Methanobacteriales</taxon>
        <taxon>Methanobacteriaceae</taxon>
        <taxon>Methanobrevibacter</taxon>
    </lineage>
</organism>
<dbReference type="AlphaFoldDB" id="A0A166C915"/>
<proteinExistence type="predicted"/>
<accession>A0A166C915</accession>
<sequence>MENQTITSYHLINEENSDVYDITFLQKEEELYVTHSHTFKVESEWINPFKSQFDEISERLSLISNKLDLGEVTLVEDEDELYPPTFHISADSYYSAEKRVELYNCVVNQLYSYYEKQNNLDTLVDFFIVLDF</sequence>
<reference evidence="1 2" key="1">
    <citation type="submission" date="2016-04" db="EMBL/GenBank/DDBJ databases">
        <title>Genome sequence of Methanobrevibacter filiformis DSM 11501.</title>
        <authorList>
            <person name="Poehlein A."/>
            <person name="Seedorf H."/>
            <person name="Daniel R."/>
        </authorList>
    </citation>
    <scope>NUCLEOTIDE SEQUENCE [LARGE SCALE GENOMIC DNA]</scope>
    <source>
        <strain evidence="1 2">DSM 11501</strain>
    </source>
</reference>
<evidence type="ECO:0000313" key="1">
    <source>
        <dbReference type="EMBL" id="KZX12347.1"/>
    </source>
</evidence>
<dbReference type="STRING" id="55758.MBFIL_11520"/>
<comment type="caution">
    <text evidence="1">The sequence shown here is derived from an EMBL/GenBank/DDBJ whole genome shotgun (WGS) entry which is preliminary data.</text>
</comment>
<dbReference type="Proteomes" id="UP000077066">
    <property type="component" value="Unassembled WGS sequence"/>
</dbReference>
<name>A0A166C915_9EURY</name>
<gene>
    <name evidence="1" type="ORF">MBFIL_11520</name>
</gene>
<evidence type="ECO:0000313" key="2">
    <source>
        <dbReference type="Proteomes" id="UP000077066"/>
    </source>
</evidence>
<dbReference type="PATRIC" id="fig|55758.3.peg.1320"/>
<keyword evidence="2" id="KW-1185">Reference proteome</keyword>
<protein>
    <submittedName>
        <fullName evidence="1">Uncharacterized protein</fullName>
    </submittedName>
</protein>
<dbReference type="EMBL" id="LWMT01000230">
    <property type="protein sequence ID" value="KZX12347.1"/>
    <property type="molecule type" value="Genomic_DNA"/>
</dbReference>
<dbReference type="Gene3D" id="2.170.16.10">
    <property type="entry name" value="Hedgehog/Intein (Hint) domain"/>
    <property type="match status" value="1"/>
</dbReference>